<dbReference type="CDD" id="cd12156">
    <property type="entry name" value="HPPR"/>
    <property type="match status" value="1"/>
</dbReference>
<organism evidence="7 8">
    <name type="scientific">Sphingobium yanoikuyae</name>
    <name type="common">Sphingomonas yanoikuyae</name>
    <dbReference type="NCBI Taxonomy" id="13690"/>
    <lineage>
        <taxon>Bacteria</taxon>
        <taxon>Pseudomonadati</taxon>
        <taxon>Pseudomonadota</taxon>
        <taxon>Alphaproteobacteria</taxon>
        <taxon>Sphingomonadales</taxon>
        <taxon>Sphingomonadaceae</taxon>
        <taxon>Sphingobium</taxon>
    </lineage>
</organism>
<dbReference type="EMBL" id="CP053021">
    <property type="protein sequence ID" value="QJR02376.1"/>
    <property type="molecule type" value="Genomic_DNA"/>
</dbReference>
<proteinExistence type="inferred from homology"/>
<reference evidence="7 8" key="1">
    <citation type="submission" date="2020-04" db="EMBL/GenBank/DDBJ databases">
        <title>The Whole Genome Analysis of High salt-tolerant Sphingobium yanoikuyae YC-XJ2 with Aryl organophosphorus flame retardants (aryl-OPFRs)-degrading capacity and characteristics of Related phosphotriesterase.</title>
        <authorList>
            <person name="Li X."/>
        </authorList>
    </citation>
    <scope>NUCLEOTIDE SEQUENCE [LARGE SCALE GENOMIC DNA]</scope>
    <source>
        <strain evidence="7 8">YC-XJ2</strain>
    </source>
</reference>
<dbReference type="AlphaFoldDB" id="A0A6M4G655"/>
<dbReference type="SUPFAM" id="SSF52283">
    <property type="entry name" value="Formate/glycerate dehydrogenase catalytic domain-like"/>
    <property type="match status" value="1"/>
</dbReference>
<dbReference type="GO" id="GO:0030267">
    <property type="term" value="F:glyoxylate reductase (NADPH) activity"/>
    <property type="evidence" value="ECO:0007669"/>
    <property type="project" value="TreeGrafter"/>
</dbReference>
<evidence type="ECO:0000313" key="7">
    <source>
        <dbReference type="EMBL" id="QJR02376.1"/>
    </source>
</evidence>
<dbReference type="RefSeq" id="WP_169860866.1">
    <property type="nucleotide sequence ID" value="NZ_CP053021.1"/>
</dbReference>
<evidence type="ECO:0000313" key="8">
    <source>
        <dbReference type="Proteomes" id="UP000502611"/>
    </source>
</evidence>
<evidence type="ECO:0000256" key="3">
    <source>
        <dbReference type="ARBA" id="ARBA00023027"/>
    </source>
</evidence>
<dbReference type="InterPro" id="IPR050223">
    <property type="entry name" value="D-isomer_2-hydroxyacid_DH"/>
</dbReference>
<dbReference type="Pfam" id="PF02826">
    <property type="entry name" value="2-Hacid_dh_C"/>
    <property type="match status" value="1"/>
</dbReference>
<dbReference type="FunFam" id="3.40.50.720:FF:000213">
    <property type="entry name" value="Putative 2-hydroxyacid dehydrogenase"/>
    <property type="match status" value="1"/>
</dbReference>
<dbReference type="Pfam" id="PF00389">
    <property type="entry name" value="2-Hacid_dh"/>
    <property type="match status" value="1"/>
</dbReference>
<gene>
    <name evidence="7" type="ORF">HH800_09390</name>
</gene>
<feature type="domain" description="D-isomer specific 2-hydroxyacid dehydrogenase NAD-binding" evidence="6">
    <location>
        <begin position="115"/>
        <end position="286"/>
    </location>
</feature>
<dbReference type="PANTHER" id="PTHR10996">
    <property type="entry name" value="2-HYDROXYACID DEHYDROGENASE-RELATED"/>
    <property type="match status" value="1"/>
</dbReference>
<evidence type="ECO:0000259" key="5">
    <source>
        <dbReference type="Pfam" id="PF00389"/>
    </source>
</evidence>
<dbReference type="InterPro" id="IPR006140">
    <property type="entry name" value="D-isomer_DH_NAD-bd"/>
</dbReference>
<dbReference type="Proteomes" id="UP000502611">
    <property type="component" value="Chromosome"/>
</dbReference>
<sequence>MAASHPTIGPRVLVMSRAILKMLRPPPGEFDYVCLDDHADRDRYLAEHGAGITAIIAAGMERLDAARLAMLPDLQLIAVVAAGMAGIDLDAARARGIAVCNAGGINAGDVAEYAVTMMLAHRRDLMANDAYVRSGRWAEARLPPGHAVSAQRVGIVGLGHIGRNIAQRLHPFGCEIRWWGPNPKPVSWQRIESLEALADWATTLLVAVAGTDDTRGLISADVLDRLGADGLIVNVSRGFVIDEPAMIASLRDGRLGGAALDVFDGEPIDGAGWVGVPNVLMAPHVAGATIESLAAVMRGALDNVRRHFAGEPLERRVV</sequence>
<dbReference type="Gene3D" id="3.40.50.720">
    <property type="entry name" value="NAD(P)-binding Rossmann-like Domain"/>
    <property type="match status" value="2"/>
</dbReference>
<name>A0A6M4G655_SPHYA</name>
<dbReference type="SUPFAM" id="SSF51735">
    <property type="entry name" value="NAD(P)-binding Rossmann-fold domains"/>
    <property type="match status" value="1"/>
</dbReference>
<evidence type="ECO:0000256" key="2">
    <source>
        <dbReference type="ARBA" id="ARBA00023002"/>
    </source>
</evidence>
<dbReference type="InterPro" id="IPR006139">
    <property type="entry name" value="D-isomer_2_OHA_DH_cat_dom"/>
</dbReference>
<dbReference type="InterPro" id="IPR036291">
    <property type="entry name" value="NAD(P)-bd_dom_sf"/>
</dbReference>
<dbReference type="GO" id="GO:0016618">
    <property type="term" value="F:hydroxypyruvate reductase [NAD(P)H] activity"/>
    <property type="evidence" value="ECO:0007669"/>
    <property type="project" value="TreeGrafter"/>
</dbReference>
<evidence type="ECO:0000259" key="6">
    <source>
        <dbReference type="Pfam" id="PF02826"/>
    </source>
</evidence>
<keyword evidence="2 4" id="KW-0560">Oxidoreductase</keyword>
<feature type="domain" description="D-isomer specific 2-hydroxyacid dehydrogenase catalytic" evidence="5">
    <location>
        <begin position="31"/>
        <end position="317"/>
    </location>
</feature>
<dbReference type="GO" id="GO:0005829">
    <property type="term" value="C:cytosol"/>
    <property type="evidence" value="ECO:0007669"/>
    <property type="project" value="TreeGrafter"/>
</dbReference>
<comment type="similarity">
    <text evidence="4">Belongs to the D-isomer specific 2-hydroxyacid dehydrogenase family.</text>
</comment>
<dbReference type="PANTHER" id="PTHR10996:SF178">
    <property type="entry name" value="2-HYDROXYACID DEHYDROGENASE YGL185C-RELATED"/>
    <property type="match status" value="1"/>
</dbReference>
<dbReference type="GO" id="GO:0051287">
    <property type="term" value="F:NAD binding"/>
    <property type="evidence" value="ECO:0007669"/>
    <property type="project" value="InterPro"/>
</dbReference>
<evidence type="ECO:0000256" key="4">
    <source>
        <dbReference type="RuleBase" id="RU003719"/>
    </source>
</evidence>
<keyword evidence="1" id="KW-0521">NADP</keyword>
<keyword evidence="3" id="KW-0520">NAD</keyword>
<evidence type="ECO:0000256" key="1">
    <source>
        <dbReference type="ARBA" id="ARBA00022857"/>
    </source>
</evidence>
<protein>
    <submittedName>
        <fullName evidence="7">2-hydroxyacid dehydrogenase</fullName>
    </submittedName>
</protein>
<accession>A0A6M4G655</accession>